<protein>
    <submittedName>
        <fullName evidence="2">Vegetative incompatibility protein HET-E-1</fullName>
    </submittedName>
</protein>
<organism evidence="2 3">
    <name type="scientific">Staphylotrichum tortipilum</name>
    <dbReference type="NCBI Taxonomy" id="2831512"/>
    <lineage>
        <taxon>Eukaryota</taxon>
        <taxon>Fungi</taxon>
        <taxon>Dikarya</taxon>
        <taxon>Ascomycota</taxon>
        <taxon>Pezizomycotina</taxon>
        <taxon>Sordariomycetes</taxon>
        <taxon>Sordariomycetidae</taxon>
        <taxon>Sordariales</taxon>
        <taxon>Chaetomiaceae</taxon>
        <taxon>Staphylotrichum</taxon>
    </lineage>
</organism>
<evidence type="ECO:0000313" key="3">
    <source>
        <dbReference type="Proteomes" id="UP001303889"/>
    </source>
</evidence>
<dbReference type="EMBL" id="MU855651">
    <property type="protein sequence ID" value="KAK3900647.1"/>
    <property type="molecule type" value="Genomic_DNA"/>
</dbReference>
<dbReference type="InterPro" id="IPR010730">
    <property type="entry name" value="HET"/>
</dbReference>
<reference evidence="2" key="1">
    <citation type="journal article" date="2023" name="Mol. Phylogenet. Evol.">
        <title>Genome-scale phylogeny and comparative genomics of the fungal order Sordariales.</title>
        <authorList>
            <person name="Hensen N."/>
            <person name="Bonometti L."/>
            <person name="Westerberg I."/>
            <person name="Brannstrom I.O."/>
            <person name="Guillou S."/>
            <person name="Cros-Aarteil S."/>
            <person name="Calhoun S."/>
            <person name="Haridas S."/>
            <person name="Kuo A."/>
            <person name="Mondo S."/>
            <person name="Pangilinan J."/>
            <person name="Riley R."/>
            <person name="LaButti K."/>
            <person name="Andreopoulos B."/>
            <person name="Lipzen A."/>
            <person name="Chen C."/>
            <person name="Yan M."/>
            <person name="Daum C."/>
            <person name="Ng V."/>
            <person name="Clum A."/>
            <person name="Steindorff A."/>
            <person name="Ohm R.A."/>
            <person name="Martin F."/>
            <person name="Silar P."/>
            <person name="Natvig D.O."/>
            <person name="Lalanne C."/>
            <person name="Gautier V."/>
            <person name="Ament-Velasquez S.L."/>
            <person name="Kruys A."/>
            <person name="Hutchinson M.I."/>
            <person name="Powell A.J."/>
            <person name="Barry K."/>
            <person name="Miller A.N."/>
            <person name="Grigoriev I.V."/>
            <person name="Debuchy R."/>
            <person name="Gladieux P."/>
            <person name="Hiltunen Thoren M."/>
            <person name="Johannesson H."/>
        </authorList>
    </citation>
    <scope>NUCLEOTIDE SEQUENCE</scope>
    <source>
        <strain evidence="2">CBS 103.79</strain>
    </source>
</reference>
<dbReference type="PANTHER" id="PTHR10622">
    <property type="entry name" value="HET DOMAIN-CONTAINING PROTEIN"/>
    <property type="match status" value="1"/>
</dbReference>
<accession>A0AAN6RRE4</accession>
<dbReference type="AlphaFoldDB" id="A0AAN6RRE4"/>
<dbReference type="PANTHER" id="PTHR10622:SF12">
    <property type="entry name" value="HET DOMAIN-CONTAINING PROTEIN"/>
    <property type="match status" value="1"/>
</dbReference>
<proteinExistence type="predicted"/>
<sequence>MRLLNTVTLQLEEFFDTSTPPYAILSHTWGKDEVLFRDLGAKPDWDHLKKTKPSGLAKVLSAHALAAAQNYDYIWIDTCCIDKSSSAELSEAINSMFRYYRESAVCYAYLSDVNDVSQLSGSRWFTRGWTLQELIAPRRLELYTANWTCLGEKQDPALLSAISAASLVDEYVLTGAVAPNAVSVAKRMYWASARTTTRKEDEAYCLMGLFDVNMPLLYGEGEKAFGRLQREITKITDDQSIFAWYGFWVPGSSEVFACKTSCCAPSPRCFALSGNITPLHDMSVSRVLGHIDLTVAYSEFSAIVAEETKHANKRTIVLNCQIGPIPGTFPTLTLVEWQNTRHYIRDLVANKVTQLSLHGGPDRFSCQYRMGPIGIQVDPKEKIVARETAGAEEPTVMVAIGKGEWPSHLIPLAA</sequence>
<keyword evidence="3" id="KW-1185">Reference proteome</keyword>
<reference evidence="2" key="2">
    <citation type="submission" date="2023-05" db="EMBL/GenBank/DDBJ databases">
        <authorList>
            <consortium name="Lawrence Berkeley National Laboratory"/>
            <person name="Steindorff A."/>
            <person name="Hensen N."/>
            <person name="Bonometti L."/>
            <person name="Westerberg I."/>
            <person name="Brannstrom I.O."/>
            <person name="Guillou S."/>
            <person name="Cros-Aarteil S."/>
            <person name="Calhoun S."/>
            <person name="Haridas S."/>
            <person name="Kuo A."/>
            <person name="Mondo S."/>
            <person name="Pangilinan J."/>
            <person name="Riley R."/>
            <person name="Labutti K."/>
            <person name="Andreopoulos B."/>
            <person name="Lipzen A."/>
            <person name="Chen C."/>
            <person name="Yanf M."/>
            <person name="Daum C."/>
            <person name="Ng V."/>
            <person name="Clum A."/>
            <person name="Ohm R."/>
            <person name="Martin F."/>
            <person name="Silar P."/>
            <person name="Natvig D."/>
            <person name="Lalanne C."/>
            <person name="Gautier V."/>
            <person name="Ament-Velasquez S.L."/>
            <person name="Kruys A."/>
            <person name="Hutchinson M.I."/>
            <person name="Powell A.J."/>
            <person name="Barry K."/>
            <person name="Miller A.N."/>
            <person name="Grigoriev I.V."/>
            <person name="Debuchy R."/>
            <person name="Gladieux P."/>
            <person name="Thoren M.H."/>
            <person name="Johannesson H."/>
        </authorList>
    </citation>
    <scope>NUCLEOTIDE SEQUENCE</scope>
    <source>
        <strain evidence="2">CBS 103.79</strain>
    </source>
</reference>
<feature type="domain" description="Heterokaryon incompatibility" evidence="1">
    <location>
        <begin position="22"/>
        <end position="115"/>
    </location>
</feature>
<comment type="caution">
    <text evidence="2">The sequence shown here is derived from an EMBL/GenBank/DDBJ whole genome shotgun (WGS) entry which is preliminary data.</text>
</comment>
<evidence type="ECO:0000313" key="2">
    <source>
        <dbReference type="EMBL" id="KAK3900647.1"/>
    </source>
</evidence>
<dbReference type="Proteomes" id="UP001303889">
    <property type="component" value="Unassembled WGS sequence"/>
</dbReference>
<name>A0AAN6RRE4_9PEZI</name>
<gene>
    <name evidence="2" type="ORF">C8A05DRAFT_17071</name>
</gene>
<evidence type="ECO:0000259" key="1">
    <source>
        <dbReference type="Pfam" id="PF06985"/>
    </source>
</evidence>
<dbReference type="Pfam" id="PF06985">
    <property type="entry name" value="HET"/>
    <property type="match status" value="1"/>
</dbReference>